<evidence type="ECO:0000313" key="16">
    <source>
        <dbReference type="Proteomes" id="UP000321580"/>
    </source>
</evidence>
<evidence type="ECO:0000256" key="6">
    <source>
        <dbReference type="ARBA" id="ARBA00023077"/>
    </source>
</evidence>
<dbReference type="InterPro" id="IPR039426">
    <property type="entry name" value="TonB-dep_rcpt-like"/>
</dbReference>
<keyword evidence="3 10" id="KW-1134">Transmembrane beta strand</keyword>
<dbReference type="InterPro" id="IPR000531">
    <property type="entry name" value="Beta-barrel_TonB"/>
</dbReference>
<dbReference type="AlphaFoldDB" id="A0A5C6RU86"/>
<evidence type="ECO:0000256" key="1">
    <source>
        <dbReference type="ARBA" id="ARBA00004571"/>
    </source>
</evidence>
<evidence type="ECO:0000259" key="13">
    <source>
        <dbReference type="Pfam" id="PF00593"/>
    </source>
</evidence>
<dbReference type="NCBIfam" id="TIGR04056">
    <property type="entry name" value="OMP_RagA_SusC"/>
    <property type="match status" value="1"/>
</dbReference>
<evidence type="ECO:0000256" key="4">
    <source>
        <dbReference type="ARBA" id="ARBA00022692"/>
    </source>
</evidence>
<keyword evidence="4 10" id="KW-0812">Transmembrane</keyword>
<keyword evidence="7 10" id="KW-0472">Membrane</keyword>
<evidence type="ECO:0000256" key="10">
    <source>
        <dbReference type="PROSITE-ProRule" id="PRU01360"/>
    </source>
</evidence>
<keyword evidence="8" id="KW-0675">Receptor</keyword>
<reference evidence="15 16" key="1">
    <citation type="submission" date="2019-08" db="EMBL/GenBank/DDBJ databases">
        <title>Genome of Phaeodactylibacter luteus.</title>
        <authorList>
            <person name="Bowman J.P."/>
        </authorList>
    </citation>
    <scope>NUCLEOTIDE SEQUENCE [LARGE SCALE GENOMIC DNA]</scope>
    <source>
        <strain evidence="15 16">KCTC 42180</strain>
    </source>
</reference>
<sequence length="1050" mass="113670">MAKDYVLAILCTVMGMLPVHAQHTVSGTVTDGQPSPQPLIGVSVFVKDDPSAGTVTDIDGGYTLEAGSKEAVLIFTYIGYRRLEVPVGGRERIDVRLSEAAALLDEVVVTAVGIERSQKALGYAAQEVGGEQLSNAREGNLVNALSAKVAGVQVVSSSGNPGASANIVIRGRTSLGENSPLFIIDGVPIDNSFAGSNFTDQSNRAIDINPDDIESLNILKGGAATALYGVRAANGAVVITTKKGRKKGGLSFAQSITFDQVNKLPEQQQLFAQGDLSGGVPVYAAPGESNRSWGPRMDTLRYDGDPTYRYSRLGRIVGQSDPTATAAAVAPFDNLGNFFNTGVTSSTYLSASGGGESASYFASGGYLRQTGIVPNSTFERITLKVSGDAQLSPKLKVQASANYINSGGDRTNRGSNLSGVMLGLARAPASFDLANGYEDAEDETGAYLLPDGTPRTYWGAYDNPYWSVNRNLSRDRVNRIIGNAGFSYELAPWLNAVYRLGTDFYFEERTSHWDNQSNEFGTGVIFNDLYAYRSVNSDFLLTAESRLSESFTARLTAGHNYFSERGYSSVQEGENFIIPGFYDISNVSQVTFVDDSETRRRIAGAFYDGQVGFRDYLYLSFTGRWDWSSTLPTENVPFFYDSYSLGFVFTEPLGLATDPVFSFGKLRLSYARIGKDAFAYALDNFFVLGSPVKGQTAFSPSTSIGNPGLRPEQTRTMEIGADLRFFQSRLGLDVTWYDLESTDQILAVPVTFSTGFSTVITNAGRVRNRGVELQLNATPLQTESFSWDVDLNFTANENTVESLGEGVPDLSFGSAGVASTNNRAIEGQPFGVLYGTRWSRSEAGDLLIDADGYPVYDPQDPGIVGDPNPDWLAGLRNSFSWKGLYASVLLDIRQGGDIFNGTVGVMKNLGTHKSTEQREEEVVIEGVYAPGTVIDGEEVGGQPNRTAVRRDSRYYSRYPFAGVSEAAIEDGSWVRLRELTISYRFPEAVTARLPVRSLELGLSGRNLFLFTPYSGIDPETNLAGASNSFGRDYFNSPNTRSLGVNLKIGL</sequence>
<comment type="caution">
    <text evidence="15">The sequence shown here is derived from an EMBL/GenBank/DDBJ whole genome shotgun (WGS) entry which is preliminary data.</text>
</comment>
<dbReference type="Proteomes" id="UP000321580">
    <property type="component" value="Unassembled WGS sequence"/>
</dbReference>
<keyword evidence="9 10" id="KW-0998">Cell outer membrane</keyword>
<dbReference type="PANTHER" id="PTHR30069:SF29">
    <property type="entry name" value="HEMOGLOBIN AND HEMOGLOBIN-HAPTOGLOBIN-BINDING PROTEIN 1-RELATED"/>
    <property type="match status" value="1"/>
</dbReference>
<dbReference type="SUPFAM" id="SSF49464">
    <property type="entry name" value="Carboxypeptidase regulatory domain-like"/>
    <property type="match status" value="1"/>
</dbReference>
<keyword evidence="2 10" id="KW-0813">Transport</keyword>
<comment type="subcellular location">
    <subcellularLocation>
        <location evidence="1 10">Cell outer membrane</location>
        <topology evidence="1 10">Multi-pass membrane protein</topology>
    </subcellularLocation>
</comment>
<dbReference type="Pfam" id="PF13715">
    <property type="entry name" value="CarbopepD_reg_2"/>
    <property type="match status" value="1"/>
</dbReference>
<dbReference type="Pfam" id="PF07715">
    <property type="entry name" value="Plug"/>
    <property type="match status" value="1"/>
</dbReference>
<dbReference type="GO" id="GO:0009279">
    <property type="term" value="C:cell outer membrane"/>
    <property type="evidence" value="ECO:0007669"/>
    <property type="project" value="UniProtKB-SubCell"/>
</dbReference>
<dbReference type="EMBL" id="VOOR01000009">
    <property type="protein sequence ID" value="TXB65579.1"/>
    <property type="molecule type" value="Genomic_DNA"/>
</dbReference>
<dbReference type="RefSeq" id="WP_147166588.1">
    <property type="nucleotide sequence ID" value="NZ_VOOR01000009.1"/>
</dbReference>
<evidence type="ECO:0000259" key="14">
    <source>
        <dbReference type="Pfam" id="PF07715"/>
    </source>
</evidence>
<dbReference type="OrthoDB" id="9768177at2"/>
<dbReference type="PROSITE" id="PS52016">
    <property type="entry name" value="TONB_DEPENDENT_REC_3"/>
    <property type="match status" value="1"/>
</dbReference>
<feature type="domain" description="TonB-dependent receptor plug" evidence="14">
    <location>
        <begin position="121"/>
        <end position="236"/>
    </location>
</feature>
<feature type="signal peptide" evidence="12">
    <location>
        <begin position="1"/>
        <end position="21"/>
    </location>
</feature>
<dbReference type="SUPFAM" id="SSF56935">
    <property type="entry name" value="Porins"/>
    <property type="match status" value="1"/>
</dbReference>
<dbReference type="InterPro" id="IPR023997">
    <property type="entry name" value="TonB-dep_OMP_SusC/RagA_CS"/>
</dbReference>
<proteinExistence type="inferred from homology"/>
<gene>
    <name evidence="15" type="ORF">FRY97_06250</name>
</gene>
<dbReference type="PANTHER" id="PTHR30069">
    <property type="entry name" value="TONB-DEPENDENT OUTER MEMBRANE RECEPTOR"/>
    <property type="match status" value="1"/>
</dbReference>
<feature type="domain" description="TonB-dependent receptor-like beta-barrel" evidence="13">
    <location>
        <begin position="448"/>
        <end position="838"/>
    </location>
</feature>
<dbReference type="InterPro" id="IPR008969">
    <property type="entry name" value="CarboxyPept-like_regulatory"/>
</dbReference>
<dbReference type="GO" id="GO:0044718">
    <property type="term" value="P:siderophore transmembrane transport"/>
    <property type="evidence" value="ECO:0007669"/>
    <property type="project" value="TreeGrafter"/>
</dbReference>
<dbReference type="NCBIfam" id="TIGR04057">
    <property type="entry name" value="SusC_RagA_signa"/>
    <property type="match status" value="1"/>
</dbReference>
<protein>
    <submittedName>
        <fullName evidence="15">SusC/RagA family TonB-linked outer membrane protein</fullName>
    </submittedName>
</protein>
<dbReference type="GO" id="GO:0015344">
    <property type="term" value="F:siderophore uptake transmembrane transporter activity"/>
    <property type="evidence" value="ECO:0007669"/>
    <property type="project" value="TreeGrafter"/>
</dbReference>
<evidence type="ECO:0000256" key="9">
    <source>
        <dbReference type="ARBA" id="ARBA00023237"/>
    </source>
</evidence>
<evidence type="ECO:0000256" key="12">
    <source>
        <dbReference type="SAM" id="SignalP"/>
    </source>
</evidence>
<dbReference type="InterPro" id="IPR023996">
    <property type="entry name" value="TonB-dep_OMP_SusC/RagA"/>
</dbReference>
<keyword evidence="6 11" id="KW-0798">TonB box</keyword>
<evidence type="ECO:0000256" key="2">
    <source>
        <dbReference type="ARBA" id="ARBA00022448"/>
    </source>
</evidence>
<evidence type="ECO:0000256" key="5">
    <source>
        <dbReference type="ARBA" id="ARBA00022729"/>
    </source>
</evidence>
<evidence type="ECO:0000256" key="7">
    <source>
        <dbReference type="ARBA" id="ARBA00023136"/>
    </source>
</evidence>
<dbReference type="Pfam" id="PF00593">
    <property type="entry name" value="TonB_dep_Rec_b-barrel"/>
    <property type="match status" value="1"/>
</dbReference>
<evidence type="ECO:0000313" key="15">
    <source>
        <dbReference type="EMBL" id="TXB65579.1"/>
    </source>
</evidence>
<dbReference type="InterPro" id="IPR036942">
    <property type="entry name" value="Beta-barrel_TonB_sf"/>
</dbReference>
<dbReference type="Gene3D" id="2.40.170.20">
    <property type="entry name" value="TonB-dependent receptor, beta-barrel domain"/>
    <property type="match status" value="1"/>
</dbReference>
<accession>A0A5C6RU86</accession>
<dbReference type="InterPro" id="IPR012910">
    <property type="entry name" value="Plug_dom"/>
</dbReference>
<feature type="chain" id="PRO_5022795281" evidence="12">
    <location>
        <begin position="22"/>
        <end position="1050"/>
    </location>
</feature>
<dbReference type="InterPro" id="IPR037066">
    <property type="entry name" value="Plug_dom_sf"/>
</dbReference>
<evidence type="ECO:0000256" key="11">
    <source>
        <dbReference type="RuleBase" id="RU003357"/>
    </source>
</evidence>
<keyword evidence="16" id="KW-1185">Reference proteome</keyword>
<name>A0A5C6RU86_9BACT</name>
<evidence type="ECO:0000256" key="3">
    <source>
        <dbReference type="ARBA" id="ARBA00022452"/>
    </source>
</evidence>
<keyword evidence="5 12" id="KW-0732">Signal</keyword>
<dbReference type="Gene3D" id="2.170.130.10">
    <property type="entry name" value="TonB-dependent receptor, plug domain"/>
    <property type="match status" value="1"/>
</dbReference>
<evidence type="ECO:0000256" key="8">
    <source>
        <dbReference type="ARBA" id="ARBA00023170"/>
    </source>
</evidence>
<comment type="similarity">
    <text evidence="10 11">Belongs to the TonB-dependent receptor family.</text>
</comment>
<organism evidence="15 16">
    <name type="scientific">Phaeodactylibacter luteus</name>
    <dbReference type="NCBI Taxonomy" id="1564516"/>
    <lineage>
        <taxon>Bacteria</taxon>
        <taxon>Pseudomonadati</taxon>
        <taxon>Bacteroidota</taxon>
        <taxon>Saprospiria</taxon>
        <taxon>Saprospirales</taxon>
        <taxon>Haliscomenobacteraceae</taxon>
        <taxon>Phaeodactylibacter</taxon>
    </lineage>
</organism>